<feature type="compositionally biased region" description="Basic and acidic residues" evidence="1">
    <location>
        <begin position="1"/>
        <end position="10"/>
    </location>
</feature>
<evidence type="ECO:0000313" key="2">
    <source>
        <dbReference type="EMBL" id="CAH2088647.1"/>
    </source>
</evidence>
<sequence>MARRLRDSMRYDASGVHPGGEEMQAVDASGGSGSGSTTGLRLVDTYDTIAASGDLRVLAIGTDLSSYDANLRYWNFRKAFINALKKVNTGNTFGPESIPGQNMVDYAFGEGRIYKSYWDNGRDPITVLCDDSKLGEEYAKYLK</sequence>
<dbReference type="GO" id="GO:0003968">
    <property type="term" value="F:RNA-directed RNA polymerase activity"/>
    <property type="evidence" value="ECO:0007669"/>
    <property type="project" value="InterPro"/>
</dbReference>
<gene>
    <name evidence="2" type="ORF">EEDITHA_LOCUS4789</name>
</gene>
<evidence type="ECO:0000256" key="1">
    <source>
        <dbReference type="SAM" id="MobiDB-lite"/>
    </source>
</evidence>
<protein>
    <submittedName>
        <fullName evidence="2">Uncharacterized protein</fullName>
    </submittedName>
</protein>
<keyword evidence="3" id="KW-1185">Reference proteome</keyword>
<feature type="region of interest" description="Disordered" evidence="1">
    <location>
        <begin position="1"/>
        <end position="35"/>
    </location>
</feature>
<accession>A0AAU9TR64</accession>
<name>A0AAU9TR64_EUPED</name>
<dbReference type="AlphaFoldDB" id="A0AAU9TR64"/>
<organism evidence="2 3">
    <name type="scientific">Euphydryas editha</name>
    <name type="common">Edith's checkerspot</name>
    <dbReference type="NCBI Taxonomy" id="104508"/>
    <lineage>
        <taxon>Eukaryota</taxon>
        <taxon>Metazoa</taxon>
        <taxon>Ecdysozoa</taxon>
        <taxon>Arthropoda</taxon>
        <taxon>Hexapoda</taxon>
        <taxon>Insecta</taxon>
        <taxon>Pterygota</taxon>
        <taxon>Neoptera</taxon>
        <taxon>Endopterygota</taxon>
        <taxon>Lepidoptera</taxon>
        <taxon>Glossata</taxon>
        <taxon>Ditrysia</taxon>
        <taxon>Papilionoidea</taxon>
        <taxon>Nymphalidae</taxon>
        <taxon>Nymphalinae</taxon>
        <taxon>Euphydryas</taxon>
    </lineage>
</organism>
<proteinExistence type="predicted"/>
<dbReference type="GO" id="GO:0006351">
    <property type="term" value="P:DNA-templated transcription"/>
    <property type="evidence" value="ECO:0007669"/>
    <property type="project" value="InterPro"/>
</dbReference>
<dbReference type="GO" id="GO:0003723">
    <property type="term" value="F:RNA binding"/>
    <property type="evidence" value="ECO:0007669"/>
    <property type="project" value="InterPro"/>
</dbReference>
<dbReference type="EMBL" id="CAKOGL010000007">
    <property type="protein sequence ID" value="CAH2088647.1"/>
    <property type="molecule type" value="Genomic_DNA"/>
</dbReference>
<comment type="caution">
    <text evidence="2">The sequence shown here is derived from an EMBL/GenBank/DDBJ whole genome shotgun (WGS) entry which is preliminary data.</text>
</comment>
<reference evidence="2" key="1">
    <citation type="submission" date="2022-03" db="EMBL/GenBank/DDBJ databases">
        <authorList>
            <person name="Tunstrom K."/>
        </authorList>
    </citation>
    <scope>NUCLEOTIDE SEQUENCE</scope>
</reference>
<dbReference type="Proteomes" id="UP001153954">
    <property type="component" value="Unassembled WGS sequence"/>
</dbReference>
<dbReference type="Pfam" id="PF05788">
    <property type="entry name" value="Orbi_VP1"/>
    <property type="match status" value="1"/>
</dbReference>
<dbReference type="InterPro" id="IPR008723">
    <property type="entry name" value="RNA_pol_orbivir"/>
</dbReference>
<evidence type="ECO:0000313" key="3">
    <source>
        <dbReference type="Proteomes" id="UP001153954"/>
    </source>
</evidence>